<evidence type="ECO:0000256" key="4">
    <source>
        <dbReference type="ARBA" id="ARBA00022989"/>
    </source>
</evidence>
<evidence type="ECO:0000313" key="11">
    <source>
        <dbReference type="Proteomes" id="UP001056201"/>
    </source>
</evidence>
<organism evidence="10 11">
    <name type="scientific">Aquincola tertiaricarbonis</name>
    <dbReference type="NCBI Taxonomy" id="391953"/>
    <lineage>
        <taxon>Bacteria</taxon>
        <taxon>Pseudomonadati</taxon>
        <taxon>Pseudomonadota</taxon>
        <taxon>Betaproteobacteria</taxon>
        <taxon>Burkholderiales</taxon>
        <taxon>Sphaerotilaceae</taxon>
        <taxon>Aquincola</taxon>
    </lineage>
</organism>
<evidence type="ECO:0000256" key="2">
    <source>
        <dbReference type="ARBA" id="ARBA00022475"/>
    </source>
</evidence>
<comment type="subcellular location">
    <subcellularLocation>
        <location evidence="1">Cell membrane</location>
        <topology evidence="1">Multi-pass membrane protein</topology>
    </subcellularLocation>
</comment>
<keyword evidence="5 7" id="KW-0472">Membrane</keyword>
<evidence type="ECO:0000259" key="8">
    <source>
        <dbReference type="Pfam" id="PF12805"/>
    </source>
</evidence>
<evidence type="ECO:0000256" key="3">
    <source>
        <dbReference type="ARBA" id="ARBA00022692"/>
    </source>
</evidence>
<evidence type="ECO:0000256" key="1">
    <source>
        <dbReference type="ARBA" id="ARBA00004651"/>
    </source>
</evidence>
<accession>A0ABY4S3S2</accession>
<dbReference type="EMBL" id="CP097635">
    <property type="protein sequence ID" value="URI08093.1"/>
    <property type="molecule type" value="Genomic_DNA"/>
</dbReference>
<protein>
    <submittedName>
        <fullName evidence="10">FUSC family protein</fullName>
    </submittedName>
</protein>
<feature type="transmembrane region" description="Helical" evidence="7">
    <location>
        <begin position="40"/>
        <end position="57"/>
    </location>
</feature>
<feature type="transmembrane region" description="Helical" evidence="7">
    <location>
        <begin position="446"/>
        <end position="472"/>
    </location>
</feature>
<sequence length="721" mass="76797">MNRLSLPRRWPWHLPAHGINGISVALGVLLVQLVGGLLGGHPAALVASGGAIFASLADTPNVPRRTLRRVFTAAMAGLVATVLVTLLRSHELALGGVVTVIAFLASLALAWGARAGPISFVPILAIVFTMAAPPLVGWRAQLEHTGWTALGGALYLVWSVLASRALQPRYRGLALAAALEATAALLRSRTVLLLQDRMRPEGAPPLQDWMERQVSLDERLQAARDLLFEAAHRPDAPDVPRRIAVLLLAIDLRDTLLGSELDLDLLGHDAAAERLRSQLAATIDHTAASLDRMALALQLGLPGDAPTTAHQPALADAVQAFGAQPSRSALATALLDRSRHIADDLARMQAALAGIQVPQPLGAAELRAFVSPEGWPLAALKPHLRLGSPILRHALRSAVALGSAYFLALALPWASHPHWLVLSVGVVLRGNLDQTLSRRDARVAGTVLGCLLVLVFAQVHSPLLSSLVFLIAAGTSHAFVNVRYLVTATAATVMALVQAHLADPSGGFGVGERLADTVLGALLAWGFSYVLPAWERRGLGRLVERVQRSLRALVKEALRWPEAGERDVALRLARREVYEAIGGIAASAQRTRAEPRSVQVPLYAMATLLTQCHVLLAQLAAVHTMLTRRADRLDREASEQALQDAAQQIDQLLAAISQPGTAPPETMATGAPQTTGDLRLPPLGNNEPLLPWLQRRLGLAVQGARRVSAAAVAVKEAPREP</sequence>
<proteinExistence type="inferred from homology"/>
<reference evidence="10" key="1">
    <citation type="submission" date="2022-05" db="EMBL/GenBank/DDBJ databases">
        <title>An RpoN-dependent PEP-CTERM gene is involved in floc formation of an Aquincola tertiaricarbonis strain.</title>
        <authorList>
            <person name="Qiu D."/>
            <person name="Xia M."/>
        </authorList>
    </citation>
    <scope>NUCLEOTIDE SEQUENCE</scope>
    <source>
        <strain evidence="10">RN12</strain>
    </source>
</reference>
<comment type="similarity">
    <text evidence="6">Belongs to the YccS/YhfK family.</text>
</comment>
<evidence type="ECO:0000256" key="7">
    <source>
        <dbReference type="SAM" id="Phobius"/>
    </source>
</evidence>
<dbReference type="RefSeq" id="WP_250196315.1">
    <property type="nucleotide sequence ID" value="NZ_CP097635.1"/>
</dbReference>
<keyword evidence="2" id="KW-1003">Cell membrane</keyword>
<feature type="transmembrane region" description="Helical" evidence="7">
    <location>
        <begin position="484"/>
        <end position="502"/>
    </location>
</feature>
<evidence type="ECO:0000259" key="9">
    <source>
        <dbReference type="Pfam" id="PF13515"/>
    </source>
</evidence>
<dbReference type="InterPro" id="IPR049453">
    <property type="entry name" value="Memb_transporter_dom"/>
</dbReference>
<dbReference type="PANTHER" id="PTHR30509:SF9">
    <property type="entry name" value="MULTIDRUG RESISTANCE PROTEIN MDTO"/>
    <property type="match status" value="1"/>
</dbReference>
<dbReference type="InterPro" id="IPR032692">
    <property type="entry name" value="YccS_N"/>
</dbReference>
<feature type="transmembrane region" description="Helical" evidence="7">
    <location>
        <begin position="514"/>
        <end position="534"/>
    </location>
</feature>
<evidence type="ECO:0000313" key="10">
    <source>
        <dbReference type="EMBL" id="URI08093.1"/>
    </source>
</evidence>
<feature type="transmembrane region" description="Helical" evidence="7">
    <location>
        <begin position="394"/>
        <end position="414"/>
    </location>
</feature>
<keyword evidence="4 7" id="KW-1133">Transmembrane helix</keyword>
<feature type="domain" description="Integral membrane bound transporter" evidence="9">
    <location>
        <begin position="404"/>
        <end position="525"/>
    </location>
</feature>
<feature type="domain" description="Integral membrane protein YccS N-terminal" evidence="8">
    <location>
        <begin position="71"/>
        <end position="346"/>
    </location>
</feature>
<keyword evidence="3 7" id="KW-0812">Transmembrane</keyword>
<feature type="transmembrane region" description="Helical" evidence="7">
    <location>
        <begin position="120"/>
        <end position="140"/>
    </location>
</feature>
<feature type="transmembrane region" description="Helical" evidence="7">
    <location>
        <begin position="93"/>
        <end position="113"/>
    </location>
</feature>
<gene>
    <name evidence="10" type="ORF">MW290_05800</name>
</gene>
<keyword evidence="11" id="KW-1185">Reference proteome</keyword>
<evidence type="ECO:0000256" key="6">
    <source>
        <dbReference type="ARBA" id="ARBA00043993"/>
    </source>
</evidence>
<evidence type="ECO:0000256" key="5">
    <source>
        <dbReference type="ARBA" id="ARBA00023136"/>
    </source>
</evidence>
<feature type="transmembrane region" description="Helical" evidence="7">
    <location>
        <begin position="69"/>
        <end position="87"/>
    </location>
</feature>
<feature type="transmembrane region" description="Helical" evidence="7">
    <location>
        <begin position="146"/>
        <end position="166"/>
    </location>
</feature>
<dbReference type="Pfam" id="PF13515">
    <property type="entry name" value="FUSC_2"/>
    <property type="match status" value="1"/>
</dbReference>
<dbReference type="Pfam" id="PF12805">
    <property type="entry name" value="FUSC-like"/>
    <property type="match status" value="1"/>
</dbReference>
<feature type="transmembrane region" description="Helical" evidence="7">
    <location>
        <begin position="12"/>
        <end position="34"/>
    </location>
</feature>
<dbReference type="PANTHER" id="PTHR30509">
    <property type="entry name" value="P-HYDROXYBENZOIC ACID EFFLUX PUMP SUBUNIT-RELATED"/>
    <property type="match status" value="1"/>
</dbReference>
<name>A0ABY4S3S2_AQUTE</name>
<dbReference type="Proteomes" id="UP001056201">
    <property type="component" value="Chromosome 1"/>
</dbReference>